<proteinExistence type="inferred from homology"/>
<organism evidence="3">
    <name type="scientific">Acerihabitans sp. KWT182</name>
    <dbReference type="NCBI Taxonomy" id="3157919"/>
    <lineage>
        <taxon>Bacteria</taxon>
        <taxon>Pseudomonadati</taxon>
        <taxon>Pseudomonadota</taxon>
        <taxon>Gammaproteobacteria</taxon>
        <taxon>Enterobacterales</taxon>
        <taxon>Pectobacteriaceae</taxon>
        <taxon>Acerihabitans</taxon>
    </lineage>
</organism>
<dbReference type="InterPro" id="IPR012223">
    <property type="entry name" value="TEII"/>
</dbReference>
<reference evidence="3" key="1">
    <citation type="submission" date="2024-06" db="EMBL/GenBank/DDBJ databases">
        <authorList>
            <person name="Coelho C."/>
            <person name="Bento M."/>
            <person name="Garcia E."/>
            <person name="Camelo A."/>
            <person name="Brandao I."/>
            <person name="Espirito Santo C."/>
            <person name="Trovao J."/>
            <person name="Verissimo A."/>
            <person name="Costa J."/>
            <person name="Tiago I."/>
        </authorList>
    </citation>
    <scope>NUCLEOTIDE SEQUENCE</scope>
    <source>
        <strain evidence="3">KWT182</strain>
    </source>
</reference>
<dbReference type="EMBL" id="CP157947">
    <property type="protein sequence ID" value="XBS67983.1"/>
    <property type="molecule type" value="Genomic_DNA"/>
</dbReference>
<dbReference type="GO" id="GO:0016787">
    <property type="term" value="F:hydrolase activity"/>
    <property type="evidence" value="ECO:0007669"/>
    <property type="project" value="UniProtKB-KW"/>
</dbReference>
<dbReference type="PANTHER" id="PTHR11487">
    <property type="entry name" value="THIOESTERASE"/>
    <property type="match status" value="1"/>
</dbReference>
<evidence type="ECO:0000256" key="1">
    <source>
        <dbReference type="ARBA" id="ARBA00007169"/>
    </source>
</evidence>
<sequence length="246" mass="27061">MMFQDPPDLAKLNLICLPYAGAGADFYRRWQSALPGVKVHPACLPGRGSHIGRPAVDDMERLTDLILSQLAGFFPTRFALLGASMGGWIAFRLAQKLCLVPGRRPASLIVCSASCPADRALIPRIQGLSDAQALAAMARFNPASSAVLRHPELASLFLPIIRADFELCINWIPDESCKLPVPIYAFRGQEDNIALDASMQRWKALTTAMFQLHTVPGDHFFIENPDLSFFNHILELTSCDKSKSNP</sequence>
<dbReference type="InterPro" id="IPR029058">
    <property type="entry name" value="AB_hydrolase_fold"/>
</dbReference>
<feature type="domain" description="Thioesterase" evidence="2">
    <location>
        <begin position="14"/>
        <end position="224"/>
    </location>
</feature>
<dbReference type="Gene3D" id="3.40.50.1820">
    <property type="entry name" value="alpha/beta hydrolase"/>
    <property type="match status" value="1"/>
</dbReference>
<protein>
    <submittedName>
        <fullName evidence="3">Alpha/beta fold hydrolase</fullName>
    </submittedName>
</protein>
<dbReference type="PANTHER" id="PTHR11487:SF0">
    <property type="entry name" value="S-ACYL FATTY ACID SYNTHASE THIOESTERASE, MEDIUM CHAIN"/>
    <property type="match status" value="1"/>
</dbReference>
<gene>
    <name evidence="3" type="ORF">ABK905_13850</name>
</gene>
<name>A0AAU7Q4L9_9GAMM</name>
<dbReference type="GO" id="GO:0008610">
    <property type="term" value="P:lipid biosynthetic process"/>
    <property type="evidence" value="ECO:0007669"/>
    <property type="project" value="TreeGrafter"/>
</dbReference>
<evidence type="ECO:0000313" key="3">
    <source>
        <dbReference type="EMBL" id="XBS67983.1"/>
    </source>
</evidence>
<accession>A0AAU7Q4L9</accession>
<dbReference type="AlphaFoldDB" id="A0AAU7Q4L9"/>
<comment type="similarity">
    <text evidence="1">Belongs to the thioesterase family.</text>
</comment>
<keyword evidence="3" id="KW-0378">Hydrolase</keyword>
<dbReference type="InterPro" id="IPR001031">
    <property type="entry name" value="Thioesterase"/>
</dbReference>
<dbReference type="SUPFAM" id="SSF53474">
    <property type="entry name" value="alpha/beta-Hydrolases"/>
    <property type="match status" value="1"/>
</dbReference>
<evidence type="ECO:0000259" key="2">
    <source>
        <dbReference type="Pfam" id="PF00975"/>
    </source>
</evidence>
<dbReference type="Pfam" id="PF00975">
    <property type="entry name" value="Thioesterase"/>
    <property type="match status" value="1"/>
</dbReference>